<dbReference type="KEGG" id="eaj:Q3M24_10905"/>
<dbReference type="PANTHER" id="PTHR35609:SF1">
    <property type="entry name" value="MACRO DOMAIN-CONTAINING PROTEIN"/>
    <property type="match status" value="1"/>
</dbReference>
<organism evidence="1">
    <name type="scientific">Candidatus Electrothrix aestuarii</name>
    <dbReference type="NCBI Taxonomy" id="3062594"/>
    <lineage>
        <taxon>Bacteria</taxon>
        <taxon>Pseudomonadati</taxon>
        <taxon>Thermodesulfobacteriota</taxon>
        <taxon>Desulfobulbia</taxon>
        <taxon>Desulfobulbales</taxon>
        <taxon>Desulfobulbaceae</taxon>
        <taxon>Candidatus Electrothrix</taxon>
    </lineage>
</organism>
<gene>
    <name evidence="1" type="ORF">Q3M24_10905</name>
</gene>
<name>A0AAU8M0Y6_9BACT</name>
<evidence type="ECO:0008006" key="2">
    <source>
        <dbReference type="Google" id="ProtNLM"/>
    </source>
</evidence>
<accession>A0AAU8M0Y6</accession>
<sequence>MTWFEELTGFREGSTEQIYENLSIKGSAMRSQVNGKEFIWGSLEIPSLGELREKALSCPKGKQGIHVREILADTQELHTDASNAGTLFQVASQFNLLEMVSPNVTPEQGVTRYAQDFTQGPACAIAAGAGTIYRNYFVPINDEVGQTIDRQIDCLADVGTFLGNSDNRLWRMQNGYALPSRDGLLAIAHRLQAASEAERDTLRQLLRIGIQWNTQVTLRNSSHLVSQAYCSALPVAYSAFSSNLWEHFATLVLEASYEATICAALLNREQTGNKTVYLTLIGGGAFGNRIEWIIAAIQRALTIYAEYDLDVAIVSYSRSNPHIQQLITALT</sequence>
<dbReference type="EMBL" id="CP159373">
    <property type="protein sequence ID" value="XCN75209.1"/>
    <property type="molecule type" value="Genomic_DNA"/>
</dbReference>
<dbReference type="AlphaFoldDB" id="A0AAU8M0Y6"/>
<evidence type="ECO:0000313" key="1">
    <source>
        <dbReference type="EMBL" id="XCN75209.1"/>
    </source>
</evidence>
<dbReference type="PANTHER" id="PTHR35609">
    <property type="entry name" value="MACRO DOMAIN-CONTAINING PROTEIN"/>
    <property type="match status" value="1"/>
</dbReference>
<reference evidence="1" key="2">
    <citation type="submission" date="2024-06" db="EMBL/GenBank/DDBJ databases">
        <authorList>
            <person name="Plum-Jensen L.E."/>
            <person name="Schramm A."/>
            <person name="Marshall I.P.G."/>
        </authorList>
    </citation>
    <scope>NUCLEOTIDE SEQUENCE</scope>
    <source>
        <strain evidence="1">Rat1</strain>
    </source>
</reference>
<protein>
    <recommendedName>
        <fullName evidence="2">Macro domain-containing protein</fullName>
    </recommendedName>
</protein>
<reference evidence="1" key="1">
    <citation type="journal article" date="2024" name="Syst. Appl. Microbiol.">
        <title>First single-strain enrichments of Electrothrix cable bacteria, description of E. aestuarii sp. nov. and E. rattekaaiensis sp. nov., and proposal of a cable bacteria taxonomy following the rules of the SeqCode.</title>
        <authorList>
            <person name="Plum-Jensen L.E."/>
            <person name="Schramm A."/>
            <person name="Marshall I.P.G."/>
        </authorList>
    </citation>
    <scope>NUCLEOTIDE SEQUENCE</scope>
    <source>
        <strain evidence="1">Rat1</strain>
    </source>
</reference>
<proteinExistence type="predicted"/>